<dbReference type="RefSeq" id="WP_211975522.1">
    <property type="nucleotide sequence ID" value="NZ_CBFHAM010000008.1"/>
</dbReference>
<keyword evidence="2" id="KW-1185">Reference proteome</keyword>
<evidence type="ECO:0000313" key="1">
    <source>
        <dbReference type="EMBL" id="MBS0030382.1"/>
    </source>
</evidence>
<protein>
    <submittedName>
        <fullName evidence="1">DUF1223 domain-containing protein</fullName>
    </submittedName>
</protein>
<gene>
    <name evidence="1" type="ORF">KE626_23855</name>
</gene>
<reference evidence="1 2" key="1">
    <citation type="submission" date="2021-04" db="EMBL/GenBank/DDBJ databases">
        <title>Chitinophaga sp. nov., isolated from the rhizosphere soil.</title>
        <authorList>
            <person name="He S."/>
        </authorList>
    </citation>
    <scope>NUCLEOTIDE SEQUENCE [LARGE SCALE GENOMIC DNA]</scope>
    <source>
        <strain evidence="1 2">2R12</strain>
    </source>
</reference>
<organism evidence="1 2">
    <name type="scientific">Chitinophaga hostae</name>
    <dbReference type="NCBI Taxonomy" id="2831022"/>
    <lineage>
        <taxon>Bacteria</taxon>
        <taxon>Pseudomonadati</taxon>
        <taxon>Bacteroidota</taxon>
        <taxon>Chitinophagia</taxon>
        <taxon>Chitinophagales</taxon>
        <taxon>Chitinophagaceae</taxon>
        <taxon>Chitinophaga</taxon>
    </lineage>
</organism>
<dbReference type="SUPFAM" id="SSF52833">
    <property type="entry name" value="Thioredoxin-like"/>
    <property type="match status" value="1"/>
</dbReference>
<dbReference type="PANTHER" id="PTHR36057:SF1">
    <property type="entry name" value="LIPOPROTEIN LIPID ATTACHMENT SITE-LIKE PROTEIN, PUTATIVE (DUF1223)-RELATED"/>
    <property type="match status" value="1"/>
</dbReference>
<dbReference type="Pfam" id="PF06764">
    <property type="entry name" value="DUF1223"/>
    <property type="match status" value="1"/>
</dbReference>
<sequence length="272" mass="29376">MYSLKAVITSISLAGVLALTAAFISSYNGPAMKALQSPANDKGFAVVELFTSEGCSSCPPADELLQRLEKENKKGQLYLLAFHVDYWDHQGWKDRFSDHAFSLRQQQYADWLHLRTVYTPQVVVNGASECIGSDEGAVVRTIAGALEHSATDSLTLNGSINGREAKVTFQATAAEKDAVVVLALVQQSAQSRVRAGENEGRELSHVQIVRGLKTVRLEGNSDHAVSIPLPKGADQQNWELIGFVQHTSGGRITAAARYPLSAGATIPTVRND</sequence>
<name>A0ABS5J581_9BACT</name>
<dbReference type="Proteomes" id="UP000676386">
    <property type="component" value="Unassembled WGS sequence"/>
</dbReference>
<dbReference type="InterPro" id="IPR010634">
    <property type="entry name" value="DUF1223"/>
</dbReference>
<evidence type="ECO:0000313" key="2">
    <source>
        <dbReference type="Proteomes" id="UP000676386"/>
    </source>
</evidence>
<proteinExistence type="predicted"/>
<dbReference type="PANTHER" id="PTHR36057">
    <property type="match status" value="1"/>
</dbReference>
<dbReference type="InterPro" id="IPR036249">
    <property type="entry name" value="Thioredoxin-like_sf"/>
</dbReference>
<accession>A0ABS5J581</accession>
<comment type="caution">
    <text evidence="1">The sequence shown here is derived from an EMBL/GenBank/DDBJ whole genome shotgun (WGS) entry which is preliminary data.</text>
</comment>
<dbReference type="EMBL" id="JAGTXB010000014">
    <property type="protein sequence ID" value="MBS0030382.1"/>
    <property type="molecule type" value="Genomic_DNA"/>
</dbReference>